<evidence type="ECO:0000313" key="2">
    <source>
        <dbReference type="Proteomes" id="UP000241462"/>
    </source>
</evidence>
<organism evidence="1 2">
    <name type="scientific">Coniella lustricola</name>
    <dbReference type="NCBI Taxonomy" id="2025994"/>
    <lineage>
        <taxon>Eukaryota</taxon>
        <taxon>Fungi</taxon>
        <taxon>Dikarya</taxon>
        <taxon>Ascomycota</taxon>
        <taxon>Pezizomycotina</taxon>
        <taxon>Sordariomycetes</taxon>
        <taxon>Sordariomycetidae</taxon>
        <taxon>Diaporthales</taxon>
        <taxon>Schizoparmaceae</taxon>
        <taxon>Coniella</taxon>
    </lineage>
</organism>
<evidence type="ECO:0000313" key="1">
    <source>
        <dbReference type="EMBL" id="PSR97450.1"/>
    </source>
</evidence>
<dbReference type="Proteomes" id="UP000241462">
    <property type="component" value="Unassembled WGS sequence"/>
</dbReference>
<sequence length="52" mass="5927">MRHCWPPMPQLQRNVSTVDGTINVRIPADVLKRTDSIQLFCTSHRASDSAEF</sequence>
<name>A0A2T3AH14_9PEZI</name>
<dbReference type="AlphaFoldDB" id="A0A2T3AH14"/>
<protein>
    <submittedName>
        <fullName evidence="1">Uncharacterized protein</fullName>
    </submittedName>
</protein>
<keyword evidence="2" id="KW-1185">Reference proteome</keyword>
<gene>
    <name evidence="1" type="ORF">BD289DRAFT_426007</name>
</gene>
<dbReference type="EMBL" id="KZ678391">
    <property type="protein sequence ID" value="PSR97450.1"/>
    <property type="molecule type" value="Genomic_DNA"/>
</dbReference>
<reference evidence="1 2" key="1">
    <citation type="journal article" date="2018" name="Mycol. Prog.">
        <title>Coniella lustricola, a new species from submerged detritus.</title>
        <authorList>
            <person name="Raudabaugh D.B."/>
            <person name="Iturriaga T."/>
            <person name="Carver A."/>
            <person name="Mondo S."/>
            <person name="Pangilinan J."/>
            <person name="Lipzen A."/>
            <person name="He G."/>
            <person name="Amirebrahimi M."/>
            <person name="Grigoriev I.V."/>
            <person name="Miller A.N."/>
        </authorList>
    </citation>
    <scope>NUCLEOTIDE SEQUENCE [LARGE SCALE GENOMIC DNA]</scope>
    <source>
        <strain evidence="1 2">B22-T-1</strain>
    </source>
</reference>
<dbReference type="InParanoid" id="A0A2T3AH14"/>
<accession>A0A2T3AH14</accession>
<proteinExistence type="predicted"/>